<organism evidence="1">
    <name type="scientific">Candidatus Thiothrix putei</name>
    <dbReference type="NCBI Taxonomy" id="3080811"/>
    <lineage>
        <taxon>Bacteria</taxon>
        <taxon>Pseudomonadati</taxon>
        <taxon>Pseudomonadota</taxon>
        <taxon>Gammaproteobacteria</taxon>
        <taxon>Thiotrichales</taxon>
        <taxon>Thiotrichaceae</taxon>
        <taxon>Thiothrix</taxon>
    </lineage>
</organism>
<evidence type="ECO:0008006" key="2">
    <source>
        <dbReference type="Google" id="ProtNLM"/>
    </source>
</evidence>
<reference evidence="1" key="2">
    <citation type="submission" date="2023-04" db="EMBL/GenBank/DDBJ databases">
        <authorList>
            <person name="Beletskiy A.V."/>
            <person name="Mardanov A.V."/>
            <person name="Ravin N.V."/>
        </authorList>
    </citation>
    <scope>NUCLEOTIDE SEQUENCE</scope>
    <source>
        <strain evidence="1">GKL-02</strain>
    </source>
</reference>
<protein>
    <recommendedName>
        <fullName evidence="2">Porin domain-containing protein</fullName>
    </recommendedName>
</protein>
<name>A0AA95KNQ8_9GAMM</name>
<accession>A0AA95KNQ8</accession>
<proteinExistence type="predicted"/>
<dbReference type="KEGG" id="tput:QJT81_17650"/>
<sequence>MEQYTYDWEGDNNTSGEQSVTPVTITYKVMDNLDVGLRTANIDSRNTTEGREGHVNAQGDTALSAAYAQELRNNWNIRYNLDYNIPTGKETLSGSEKNAIMDGSLVQQTRFGEGENVTPGIVVTKVVSPNANIGVGVSRTIKGKFDPNGDVENDVLDPGDETRVSLQGHFAKGNTQVIGGMNYTQSDETQRDNVDYYRKGDSYDTNVTVVHALPNDQRITVGVRHSKQDPDYYISSITGNLDKESRNVNGKSLYTSVEYAKTWRGQHTVRVNADKLKIDANSYDQLNDLYNAGRNKTQFGLGYDYQINQKARFYTDLKQFEMKDKATPATLVDTKYTGTQISAGIDWAF</sequence>
<dbReference type="EMBL" id="CP124756">
    <property type="protein sequence ID" value="WGZ93603.1"/>
    <property type="molecule type" value="Genomic_DNA"/>
</dbReference>
<evidence type="ECO:0000313" key="1">
    <source>
        <dbReference type="EMBL" id="WGZ93603.1"/>
    </source>
</evidence>
<dbReference type="Proteomes" id="UP001301326">
    <property type="component" value="Chromosome"/>
</dbReference>
<gene>
    <name evidence="1" type="ORF">QJT81_17650</name>
</gene>
<dbReference type="AlphaFoldDB" id="A0AA95KNQ8"/>
<reference evidence="1" key="1">
    <citation type="journal article" date="2023" name="Int. J. Mol. Sci.">
        <title>Metagenomics Revealed a New Genus 'Candidatus Thiocaldithrix dubininis' gen. nov., sp. nov. and a New Species 'Candidatus Thiothrix putei' sp. nov. in the Family Thiotrichaceae, Some Members of Which Have Traits of Both Na+- and H+-Motive Energetics.</title>
        <authorList>
            <person name="Ravin N.V."/>
            <person name="Muntyan M.S."/>
            <person name="Smolyakov D.D."/>
            <person name="Rudenko T.S."/>
            <person name="Beletsky A.V."/>
            <person name="Mardanov A.V."/>
            <person name="Grabovich M.Y."/>
        </authorList>
    </citation>
    <scope>NUCLEOTIDE SEQUENCE</scope>
    <source>
        <strain evidence="1">GKL-02</strain>
    </source>
</reference>